<comment type="catalytic activity">
    <reaction evidence="12">
        <text>2 D-alanine + ATP = D-alanyl-D-alanine + ADP + phosphate + H(+)</text>
        <dbReference type="Rhea" id="RHEA:11224"/>
        <dbReference type="ChEBI" id="CHEBI:15378"/>
        <dbReference type="ChEBI" id="CHEBI:30616"/>
        <dbReference type="ChEBI" id="CHEBI:43474"/>
        <dbReference type="ChEBI" id="CHEBI:57416"/>
        <dbReference type="ChEBI" id="CHEBI:57822"/>
        <dbReference type="ChEBI" id="CHEBI:456216"/>
        <dbReference type="EC" id="6.3.2.4"/>
    </reaction>
</comment>
<feature type="binding site" evidence="14">
    <location>
        <position position="341"/>
    </location>
    <ligand>
        <name>Mg(2+)</name>
        <dbReference type="ChEBI" id="CHEBI:18420"/>
        <label>2</label>
    </ligand>
</feature>
<dbReference type="InterPro" id="IPR016185">
    <property type="entry name" value="PreATP-grasp_dom_sf"/>
</dbReference>
<dbReference type="Gene3D" id="3.40.50.20">
    <property type="match status" value="1"/>
</dbReference>
<comment type="caution">
    <text evidence="18">The sequence shown here is derived from an EMBL/GenBank/DDBJ whole genome shotgun (WGS) entry which is preliminary data.</text>
</comment>
<dbReference type="AlphaFoldDB" id="A0A949K3N7"/>
<dbReference type="RefSeq" id="WP_158341866.1">
    <property type="nucleotide sequence ID" value="NZ_JAHQCW010000007.1"/>
</dbReference>
<evidence type="ECO:0000256" key="9">
    <source>
        <dbReference type="ARBA" id="ARBA00022984"/>
    </source>
</evidence>
<comment type="subcellular location">
    <subcellularLocation>
        <location evidence="12">Cytoplasm</location>
    </subcellularLocation>
</comment>
<evidence type="ECO:0000256" key="1">
    <source>
        <dbReference type="ARBA" id="ARBA00001936"/>
    </source>
</evidence>
<comment type="cofactor">
    <cofactor evidence="1">
        <name>Mn(2+)</name>
        <dbReference type="ChEBI" id="CHEBI:29035"/>
    </cofactor>
</comment>
<dbReference type="InterPro" id="IPR011761">
    <property type="entry name" value="ATP-grasp"/>
</dbReference>
<dbReference type="GO" id="GO:0046872">
    <property type="term" value="F:metal ion binding"/>
    <property type="evidence" value="ECO:0007669"/>
    <property type="project" value="UniProtKB-KW"/>
</dbReference>
<evidence type="ECO:0000256" key="4">
    <source>
        <dbReference type="ARBA" id="ARBA00022723"/>
    </source>
</evidence>
<dbReference type="InterPro" id="IPR011095">
    <property type="entry name" value="Dala_Dala_lig_C"/>
</dbReference>
<dbReference type="Pfam" id="PF07478">
    <property type="entry name" value="Dala_Dala_lig_C"/>
    <property type="match status" value="2"/>
</dbReference>
<evidence type="ECO:0000256" key="14">
    <source>
        <dbReference type="PIRSR" id="PIRSR039102-3"/>
    </source>
</evidence>
<dbReference type="InterPro" id="IPR013815">
    <property type="entry name" value="ATP_grasp_subdomain_1"/>
</dbReference>
<evidence type="ECO:0000256" key="6">
    <source>
        <dbReference type="ARBA" id="ARBA00022840"/>
    </source>
</evidence>
<feature type="binding site" evidence="14">
    <location>
        <position position="341"/>
    </location>
    <ligand>
        <name>Mg(2+)</name>
        <dbReference type="ChEBI" id="CHEBI:18420"/>
        <label>1</label>
    </ligand>
</feature>
<evidence type="ECO:0000256" key="7">
    <source>
        <dbReference type="ARBA" id="ARBA00022842"/>
    </source>
</evidence>
<evidence type="ECO:0000256" key="5">
    <source>
        <dbReference type="ARBA" id="ARBA00022741"/>
    </source>
</evidence>
<keyword evidence="7 14" id="KW-0460">Magnesium</keyword>
<evidence type="ECO:0000256" key="15">
    <source>
        <dbReference type="PROSITE-ProRule" id="PRU00409"/>
    </source>
</evidence>
<evidence type="ECO:0000256" key="11">
    <source>
        <dbReference type="ARBA" id="ARBA00023316"/>
    </source>
</evidence>
<comment type="pathway">
    <text evidence="12">Cell wall biogenesis; peptidoglycan biosynthesis.</text>
</comment>
<keyword evidence="8 12" id="KW-0133">Cell shape</keyword>
<dbReference type="PANTHER" id="PTHR23132">
    <property type="entry name" value="D-ALANINE--D-ALANINE LIGASE"/>
    <property type="match status" value="1"/>
</dbReference>
<dbReference type="InterPro" id="IPR011127">
    <property type="entry name" value="Dala_Dala_lig_N"/>
</dbReference>
<keyword evidence="19" id="KW-1185">Reference proteome</keyword>
<evidence type="ECO:0000256" key="16">
    <source>
        <dbReference type="SAM" id="MobiDB-lite"/>
    </source>
</evidence>
<dbReference type="Gene3D" id="3.30.470.20">
    <property type="entry name" value="ATP-grasp fold, B domain"/>
    <property type="match status" value="1"/>
</dbReference>
<dbReference type="PROSITE" id="PS00844">
    <property type="entry name" value="DALA_DALA_LIGASE_2"/>
    <property type="match status" value="1"/>
</dbReference>
<dbReference type="EMBL" id="JAHQCW010000007">
    <property type="protein sequence ID" value="MBU9736071.1"/>
    <property type="molecule type" value="Genomic_DNA"/>
</dbReference>
<dbReference type="EC" id="6.3.2.4" evidence="12"/>
<comment type="cofactor">
    <cofactor evidence="14">
        <name>Mg(2+)</name>
        <dbReference type="ChEBI" id="CHEBI:18420"/>
    </cofactor>
    <cofactor evidence="14">
        <name>Mn(2+)</name>
        <dbReference type="ChEBI" id="CHEBI:29035"/>
    </cofactor>
    <text evidence="14">Binds 2 magnesium or manganese ions per subunit.</text>
</comment>
<evidence type="ECO:0000313" key="18">
    <source>
        <dbReference type="EMBL" id="MBU9736071.1"/>
    </source>
</evidence>
<dbReference type="PIRSF" id="PIRSF039102">
    <property type="entry name" value="Ddl/VanB"/>
    <property type="match status" value="1"/>
</dbReference>
<comment type="similarity">
    <text evidence="2 12">Belongs to the D-alanine--D-alanine ligase family.</text>
</comment>
<dbReference type="Pfam" id="PF01820">
    <property type="entry name" value="Dala_Dala_lig_N"/>
    <property type="match status" value="1"/>
</dbReference>
<protein>
    <recommendedName>
        <fullName evidence="12">D-alanine--D-alanine ligase</fullName>
        <ecNumber evidence="12">6.3.2.4</ecNumber>
    </recommendedName>
    <alternativeName>
        <fullName evidence="12">D-Ala-D-Ala ligase</fullName>
    </alternativeName>
    <alternativeName>
        <fullName evidence="12">D-alanylalanine synthetase</fullName>
    </alternativeName>
</protein>
<gene>
    <name evidence="12" type="primary">ddl</name>
    <name evidence="18" type="ORF">KTH89_05935</name>
</gene>
<evidence type="ECO:0000256" key="12">
    <source>
        <dbReference type="HAMAP-Rule" id="MF_00047"/>
    </source>
</evidence>
<reference evidence="18" key="1">
    <citation type="submission" date="2021-06" db="EMBL/GenBank/DDBJ databases">
        <title>Description of novel taxa of the family Lachnospiraceae.</title>
        <authorList>
            <person name="Chaplin A.V."/>
            <person name="Sokolova S.R."/>
            <person name="Pikina A.P."/>
            <person name="Korzhanova M."/>
            <person name="Belova V."/>
            <person name="Korostin D."/>
            <person name="Efimov B.A."/>
        </authorList>
    </citation>
    <scope>NUCLEOTIDE SEQUENCE</scope>
    <source>
        <strain evidence="18">ASD5720</strain>
    </source>
</reference>
<dbReference type="GO" id="GO:0005524">
    <property type="term" value="F:ATP binding"/>
    <property type="evidence" value="ECO:0007669"/>
    <property type="project" value="UniProtKB-UniRule"/>
</dbReference>
<dbReference type="SUPFAM" id="SSF52440">
    <property type="entry name" value="PreATP-grasp domain"/>
    <property type="match status" value="1"/>
</dbReference>
<comment type="function">
    <text evidence="12">Cell wall formation.</text>
</comment>
<evidence type="ECO:0000256" key="3">
    <source>
        <dbReference type="ARBA" id="ARBA00022598"/>
    </source>
</evidence>
<keyword evidence="4 14" id="KW-0479">Metal-binding</keyword>
<dbReference type="GO" id="GO:0009252">
    <property type="term" value="P:peptidoglycan biosynthetic process"/>
    <property type="evidence" value="ECO:0007669"/>
    <property type="project" value="UniProtKB-UniRule"/>
</dbReference>
<feature type="binding site" evidence="14">
    <location>
        <position position="327"/>
    </location>
    <ligand>
        <name>Mg(2+)</name>
        <dbReference type="ChEBI" id="CHEBI:18420"/>
        <label>1</label>
    </ligand>
</feature>
<sequence>MKIKVGVMFGGMSVEHEVSVITGIQACYAFDRNKYEVVPIYITKDNQMYTGEYAGVIEEYRNIPELLKKSQRVIPVKEGNKLCLMKYPMKKFGNNVYDYIDVAFPAVHGTNVEDGTLAGYLHFLNVPYVGCDVLSSAVGMDKYVMKAVLKDHQIPVLDCVVLNIREYNADTEQHLARVEARLSYPVIVKPINLGSSVGIRIAHDHDELLDALDYAFEFSSKVLVEKAITNLKEINCSVLGDYESAEASECEEPVNSDEILSYEDKYMSGGGSKSGSKTGSSGGAKGGMSSLKRKLPAEINGEVRELIRSMAVDAFKALGCSGVARIDFMIDQDNDQVYVNEINTIPGSLSFYLWEPLGVPYSELLDRMVRLALKRERESEELHFSFDTNLLAGVTLGGSKGSKR</sequence>
<evidence type="ECO:0000313" key="19">
    <source>
        <dbReference type="Proteomes" id="UP000712157"/>
    </source>
</evidence>
<evidence type="ECO:0000259" key="17">
    <source>
        <dbReference type="PROSITE" id="PS50975"/>
    </source>
</evidence>
<dbReference type="Proteomes" id="UP000712157">
    <property type="component" value="Unassembled WGS sequence"/>
</dbReference>
<accession>A0A949K3N7</accession>
<dbReference type="GO" id="GO:0008360">
    <property type="term" value="P:regulation of cell shape"/>
    <property type="evidence" value="ECO:0007669"/>
    <property type="project" value="UniProtKB-KW"/>
</dbReference>
<dbReference type="HAMAP" id="MF_00047">
    <property type="entry name" value="Dala_Dala_lig"/>
    <property type="match status" value="1"/>
</dbReference>
<feature type="active site" evidence="13">
    <location>
        <position position="348"/>
    </location>
</feature>
<keyword evidence="11 12" id="KW-0961">Cell wall biogenesis/degradation</keyword>
<dbReference type="GO" id="GO:0008716">
    <property type="term" value="F:D-alanine-D-alanine ligase activity"/>
    <property type="evidence" value="ECO:0007669"/>
    <property type="project" value="UniProtKB-UniRule"/>
</dbReference>
<organism evidence="18 19">
    <name type="scientific">Diplocloster agilis</name>
    <dbReference type="NCBI Taxonomy" id="2850323"/>
    <lineage>
        <taxon>Bacteria</taxon>
        <taxon>Bacillati</taxon>
        <taxon>Bacillota</taxon>
        <taxon>Clostridia</taxon>
        <taxon>Lachnospirales</taxon>
        <taxon>Lachnospiraceae</taxon>
        <taxon>Diplocloster</taxon>
    </lineage>
</organism>
<feature type="domain" description="ATP-grasp" evidence="17">
    <location>
        <begin position="146"/>
        <end position="370"/>
    </location>
</feature>
<evidence type="ECO:0000256" key="2">
    <source>
        <dbReference type="ARBA" id="ARBA00010871"/>
    </source>
</evidence>
<dbReference type="PANTHER" id="PTHR23132:SF25">
    <property type="entry name" value="D-ALANINE--D-ALANINE LIGASE A"/>
    <property type="match status" value="1"/>
</dbReference>
<dbReference type="PROSITE" id="PS50975">
    <property type="entry name" value="ATP_GRASP"/>
    <property type="match status" value="1"/>
</dbReference>
<keyword evidence="9 12" id="KW-0573">Peptidoglycan synthesis</keyword>
<keyword evidence="6 15" id="KW-0067">ATP-binding</keyword>
<name>A0A949K3N7_9FIRM</name>
<keyword evidence="10 14" id="KW-0464">Manganese</keyword>
<keyword evidence="3 12" id="KW-0436">Ligase</keyword>
<feature type="active site" evidence="13">
    <location>
        <position position="195"/>
    </location>
</feature>
<evidence type="ECO:0000256" key="10">
    <source>
        <dbReference type="ARBA" id="ARBA00023211"/>
    </source>
</evidence>
<dbReference type="GO" id="GO:0071555">
    <property type="term" value="P:cell wall organization"/>
    <property type="evidence" value="ECO:0007669"/>
    <property type="project" value="UniProtKB-KW"/>
</dbReference>
<feature type="region of interest" description="Disordered" evidence="16">
    <location>
        <begin position="268"/>
        <end position="290"/>
    </location>
</feature>
<dbReference type="Gene3D" id="3.30.1490.20">
    <property type="entry name" value="ATP-grasp fold, A domain"/>
    <property type="match status" value="1"/>
</dbReference>
<dbReference type="InterPro" id="IPR005905">
    <property type="entry name" value="D_ala_D_ala"/>
</dbReference>
<dbReference type="InterPro" id="IPR000291">
    <property type="entry name" value="D-Ala_lig_Van_CS"/>
</dbReference>
<proteinExistence type="inferred from homology"/>
<evidence type="ECO:0000256" key="13">
    <source>
        <dbReference type="PIRSR" id="PIRSR039102-1"/>
    </source>
</evidence>
<keyword evidence="5 15" id="KW-0547">Nucleotide-binding</keyword>
<keyword evidence="12" id="KW-0963">Cytoplasm</keyword>
<evidence type="ECO:0000256" key="8">
    <source>
        <dbReference type="ARBA" id="ARBA00022960"/>
    </source>
</evidence>
<feature type="active site" evidence="13">
    <location>
        <position position="15"/>
    </location>
</feature>
<feature type="binding site" evidence="14">
    <location>
        <position position="343"/>
    </location>
    <ligand>
        <name>Mg(2+)</name>
        <dbReference type="ChEBI" id="CHEBI:18420"/>
        <label>2</label>
    </ligand>
</feature>
<dbReference type="GO" id="GO:0005829">
    <property type="term" value="C:cytosol"/>
    <property type="evidence" value="ECO:0007669"/>
    <property type="project" value="TreeGrafter"/>
</dbReference>
<dbReference type="SUPFAM" id="SSF56059">
    <property type="entry name" value="Glutathione synthetase ATP-binding domain-like"/>
    <property type="match status" value="1"/>
</dbReference>